<feature type="region of interest" description="Disordered" evidence="2">
    <location>
        <begin position="360"/>
        <end position="390"/>
    </location>
</feature>
<evidence type="ECO:0000259" key="3">
    <source>
        <dbReference type="Pfam" id="PF00144"/>
    </source>
</evidence>
<dbReference type="PANTHER" id="PTHR43283:SF11">
    <property type="entry name" value="BETA-LACTAMASE-RELATED DOMAIN-CONTAINING PROTEIN"/>
    <property type="match status" value="1"/>
</dbReference>
<keyword evidence="5" id="KW-1185">Reference proteome</keyword>
<name>A0AAN2C7S5_UNVUL</name>
<dbReference type="EMBL" id="AP025523">
    <property type="protein sequence ID" value="BDE05085.1"/>
    <property type="molecule type" value="Genomic_DNA"/>
</dbReference>
<gene>
    <name evidence="4" type="ORF">WPS_03610</name>
</gene>
<reference evidence="4 5" key="1">
    <citation type="journal article" date="2022" name="ISME Commun">
        <title>Vulcanimicrobium alpinus gen. nov. sp. nov., the first cultivated representative of the candidate phylum 'Eremiobacterota', is a metabolically versatile aerobic anoxygenic phototroph.</title>
        <authorList>
            <person name="Yabe S."/>
            <person name="Muto K."/>
            <person name="Abe K."/>
            <person name="Yokota A."/>
            <person name="Staudigel H."/>
            <person name="Tebo B.M."/>
        </authorList>
    </citation>
    <scope>NUCLEOTIDE SEQUENCE [LARGE SCALE GENOMIC DNA]</scope>
    <source>
        <strain evidence="4 5">WC8-2</strain>
    </source>
</reference>
<evidence type="ECO:0000256" key="2">
    <source>
        <dbReference type="SAM" id="MobiDB-lite"/>
    </source>
</evidence>
<dbReference type="PANTHER" id="PTHR43283">
    <property type="entry name" value="BETA-LACTAMASE-RELATED"/>
    <property type="match status" value="1"/>
</dbReference>
<evidence type="ECO:0000256" key="1">
    <source>
        <dbReference type="ARBA" id="ARBA00022801"/>
    </source>
</evidence>
<feature type="compositionally biased region" description="Pro residues" evidence="2">
    <location>
        <begin position="373"/>
        <end position="390"/>
    </location>
</feature>
<dbReference type="SUPFAM" id="SSF56601">
    <property type="entry name" value="beta-lactamase/transpeptidase-like"/>
    <property type="match status" value="1"/>
</dbReference>
<dbReference type="GO" id="GO:0016787">
    <property type="term" value="F:hydrolase activity"/>
    <property type="evidence" value="ECO:0007669"/>
    <property type="project" value="UniProtKB-KW"/>
</dbReference>
<protein>
    <submittedName>
        <fullName evidence="4">Esterase</fullName>
    </submittedName>
</protein>
<proteinExistence type="predicted"/>
<sequence>MNDAIGRGDLPGGVLVVTSSHGVLYRRAYGIRTLEPARVANDPSTIYEFASTTKPMATASAIMLLAQRGVLRLGDRVGTWIPAFAANGKHDVTLLQLLTHTGGMQIDYVKADYQADVPAILAHTYAAGLSFAPGTKFEYSDLAFITLADVVAHAAKTPYERFVQDELFRPLGMRDAFFDTTIDAAHRARLAPQIRNESEQRLRDAYGTVPGLNGHAGMLATAGDVALLARAFLRAARGLETPGFALTPATVRAMIEPHYAGDGQVRGIGWDLDSVYSRNRGEIFARGGFGHTGSSGTSVWIDPASDVAVVFASNAHYPDTGGSTLYLEAKLDTLVAAQIRHQGGERTAIDAAREQSARYSADAARSALGFPATPGPAPTPAPSPSPSPLR</sequence>
<dbReference type="KEGG" id="vab:WPS_03610"/>
<dbReference type="Proteomes" id="UP001317532">
    <property type="component" value="Chromosome"/>
</dbReference>
<dbReference type="InterPro" id="IPR050789">
    <property type="entry name" value="Diverse_Enzym_Activities"/>
</dbReference>
<organism evidence="4 5">
    <name type="scientific">Vulcanimicrobium alpinum</name>
    <dbReference type="NCBI Taxonomy" id="3016050"/>
    <lineage>
        <taxon>Bacteria</taxon>
        <taxon>Bacillati</taxon>
        <taxon>Vulcanimicrobiota</taxon>
        <taxon>Vulcanimicrobiia</taxon>
        <taxon>Vulcanimicrobiales</taxon>
        <taxon>Vulcanimicrobiaceae</taxon>
        <taxon>Vulcanimicrobium</taxon>
    </lineage>
</organism>
<dbReference type="InterPro" id="IPR012338">
    <property type="entry name" value="Beta-lactam/transpept-like"/>
</dbReference>
<dbReference type="AlphaFoldDB" id="A0AAN2C7S5"/>
<dbReference type="InterPro" id="IPR001466">
    <property type="entry name" value="Beta-lactam-related"/>
</dbReference>
<accession>A0AAN2C7S5</accession>
<evidence type="ECO:0000313" key="4">
    <source>
        <dbReference type="EMBL" id="BDE05085.1"/>
    </source>
</evidence>
<feature type="domain" description="Beta-lactamase-related" evidence="3">
    <location>
        <begin position="7"/>
        <end position="321"/>
    </location>
</feature>
<evidence type="ECO:0000313" key="5">
    <source>
        <dbReference type="Proteomes" id="UP001317532"/>
    </source>
</evidence>
<keyword evidence="1" id="KW-0378">Hydrolase</keyword>
<dbReference type="Gene3D" id="3.40.710.10">
    <property type="entry name" value="DD-peptidase/beta-lactamase superfamily"/>
    <property type="match status" value="1"/>
</dbReference>
<dbReference type="Pfam" id="PF00144">
    <property type="entry name" value="Beta-lactamase"/>
    <property type="match status" value="1"/>
</dbReference>